<dbReference type="InterPro" id="IPR038377">
    <property type="entry name" value="Na/Glc_symporter_sf"/>
</dbReference>
<keyword evidence="4" id="KW-1003">Cell membrane</keyword>
<sequence length="585" mass="64261">MTMEELRLFDLVDWAIFVVMLGVSAAVGVYYAWNDRKTPDAVAEYLVGGKTMRVFPISMSLIASYISGIALLGFPAEMYVYGTQLWATVIGDALVSLTMAIVYLPVFYGLQITSSYEYLELRFSPAVRLLGSIIFLIKMLLYIPIVVYVPALAFNHVTGIDMHIVSPIVCAVCIFYTTLGGLKAVVWTDTIQTIVMFGGVIIVAILGTIKAGGFSQVWSRNVHSGRIEFFNMDPDPTIRHTFWSVVVGNYVNWLASCSVNQMMVQRCLSMPNLRKAKITIIIMAVGIISIVSLSCYTGTIIYAAFHDCDPVKTHQIRKPDQLLPFFVMKIAQSVPGLPGVFVSGVFSAALSTMSTGLNSMSGVIYEDMINPLLKRPLSQVAASRLMKLLVVFIGTICVGLVFLVDKLSGLIQAGKSLSGITAGPLLGIFTLGMFFPQANSRGALVGAVLSLNLVAWISLGTQAALAKGVITYPMKPVSTDGCSPEIQKRFSNFSGIRKDAITVEPFFLYRLSYLWYTWIGFLTAILVGLFVSWLTGTNKYQQADKKLYTPIVHRFLFPTNPDKLVTTELRKINGEGRSNQRATNS</sequence>
<dbReference type="GeneID" id="105268947"/>
<feature type="transmembrane region" description="Helical" evidence="12">
    <location>
        <begin position="12"/>
        <end position="33"/>
    </location>
</feature>
<feature type="transmembrane region" description="Helical" evidence="12">
    <location>
        <begin position="194"/>
        <end position="218"/>
    </location>
</feature>
<reference evidence="13" key="1">
    <citation type="submission" date="2015-01" db="EMBL/GenBank/DDBJ databases">
        <title>Transcriptome Assembly of Fopius arisanus.</title>
        <authorList>
            <person name="Geib S."/>
        </authorList>
    </citation>
    <scope>NUCLEOTIDE SEQUENCE</scope>
</reference>
<name>A0A0C9RWR2_9HYME</name>
<dbReference type="Gene3D" id="1.20.1730.10">
    <property type="entry name" value="Sodium/glucose cotransporter"/>
    <property type="match status" value="1"/>
</dbReference>
<comment type="subcellular location">
    <subcellularLocation>
        <location evidence="1">Cell membrane</location>
        <topology evidence="1">Multi-pass membrane protein</topology>
    </subcellularLocation>
</comment>
<feature type="transmembrane region" description="Helical" evidence="12">
    <location>
        <begin position="54"/>
        <end position="74"/>
    </location>
</feature>
<feature type="transmembrane region" description="Helical" evidence="12">
    <location>
        <begin position="385"/>
        <end position="404"/>
    </location>
</feature>
<dbReference type="InterPro" id="IPR051163">
    <property type="entry name" value="Sodium:Solute_Symporter_SSF"/>
</dbReference>
<feature type="transmembrane region" description="Helical" evidence="12">
    <location>
        <begin position="340"/>
        <end position="365"/>
    </location>
</feature>
<evidence type="ECO:0000256" key="8">
    <source>
        <dbReference type="ARBA" id="ARBA00023065"/>
    </source>
</evidence>
<feature type="transmembrane region" description="Helical" evidence="12">
    <location>
        <begin position="513"/>
        <end position="536"/>
    </location>
</feature>
<feature type="transmembrane region" description="Helical" evidence="12">
    <location>
        <begin position="164"/>
        <end position="182"/>
    </location>
</feature>
<dbReference type="GO" id="GO:0006814">
    <property type="term" value="P:sodium ion transport"/>
    <property type="evidence" value="ECO:0007669"/>
    <property type="project" value="UniProtKB-KW"/>
</dbReference>
<dbReference type="RefSeq" id="XP_011307182.1">
    <property type="nucleotide sequence ID" value="XM_011308880.1"/>
</dbReference>
<feature type="transmembrane region" description="Helical" evidence="12">
    <location>
        <begin position="238"/>
        <end position="259"/>
    </location>
</feature>
<protein>
    <submittedName>
        <fullName evidence="13">SLC5A12_2 protein</fullName>
    </submittedName>
    <submittedName>
        <fullName evidence="15">Sodium-coupled monocarboxylate transporter 1</fullName>
    </submittedName>
</protein>
<evidence type="ECO:0000256" key="9">
    <source>
        <dbReference type="ARBA" id="ARBA00023136"/>
    </source>
</evidence>
<keyword evidence="3" id="KW-0813">Transport</keyword>
<evidence type="ECO:0000256" key="5">
    <source>
        <dbReference type="ARBA" id="ARBA00022692"/>
    </source>
</evidence>
<keyword evidence="8" id="KW-0406">Ion transport</keyword>
<evidence type="ECO:0000256" key="11">
    <source>
        <dbReference type="RuleBase" id="RU362091"/>
    </source>
</evidence>
<feature type="transmembrane region" description="Helical" evidence="12">
    <location>
        <begin position="280"/>
        <end position="305"/>
    </location>
</feature>
<gene>
    <name evidence="13" type="primary">SLC5A12_2</name>
    <name evidence="15" type="synonym">LOC105268947</name>
    <name evidence="13" type="ORF">g.63892</name>
</gene>
<keyword evidence="14" id="KW-1185">Reference proteome</keyword>
<dbReference type="PANTHER" id="PTHR42985">
    <property type="entry name" value="SODIUM-COUPLED MONOCARBOXYLATE TRANSPORTER"/>
    <property type="match status" value="1"/>
</dbReference>
<evidence type="ECO:0000256" key="7">
    <source>
        <dbReference type="ARBA" id="ARBA00023053"/>
    </source>
</evidence>
<dbReference type="AlphaFoldDB" id="A0A0C9RWR2"/>
<dbReference type="KEGG" id="fas:105268947"/>
<evidence type="ECO:0000256" key="1">
    <source>
        <dbReference type="ARBA" id="ARBA00004651"/>
    </source>
</evidence>
<evidence type="ECO:0000313" key="15">
    <source>
        <dbReference type="RefSeq" id="XP_011307182.1"/>
    </source>
</evidence>
<dbReference type="GO" id="GO:0005886">
    <property type="term" value="C:plasma membrane"/>
    <property type="evidence" value="ECO:0007669"/>
    <property type="project" value="UniProtKB-SubCell"/>
</dbReference>
<feature type="transmembrane region" description="Helical" evidence="12">
    <location>
        <begin position="129"/>
        <end position="152"/>
    </location>
</feature>
<dbReference type="OrthoDB" id="6132759at2759"/>
<organism evidence="13">
    <name type="scientific">Fopius arisanus</name>
    <dbReference type="NCBI Taxonomy" id="64838"/>
    <lineage>
        <taxon>Eukaryota</taxon>
        <taxon>Metazoa</taxon>
        <taxon>Ecdysozoa</taxon>
        <taxon>Arthropoda</taxon>
        <taxon>Hexapoda</taxon>
        <taxon>Insecta</taxon>
        <taxon>Pterygota</taxon>
        <taxon>Neoptera</taxon>
        <taxon>Endopterygota</taxon>
        <taxon>Hymenoptera</taxon>
        <taxon>Apocrita</taxon>
        <taxon>Ichneumonoidea</taxon>
        <taxon>Braconidae</taxon>
        <taxon>Opiinae</taxon>
        <taxon>Fopius</taxon>
    </lineage>
</organism>
<evidence type="ECO:0000256" key="6">
    <source>
        <dbReference type="ARBA" id="ARBA00022989"/>
    </source>
</evidence>
<evidence type="ECO:0000256" key="4">
    <source>
        <dbReference type="ARBA" id="ARBA00022475"/>
    </source>
</evidence>
<dbReference type="Proteomes" id="UP000694866">
    <property type="component" value="Unplaced"/>
</dbReference>
<accession>A0A9R1U4X5</accession>
<evidence type="ECO:0000256" key="3">
    <source>
        <dbReference type="ARBA" id="ARBA00022448"/>
    </source>
</evidence>
<proteinExistence type="inferred from homology"/>
<feature type="transmembrane region" description="Helical" evidence="12">
    <location>
        <begin position="86"/>
        <end position="108"/>
    </location>
</feature>
<comment type="similarity">
    <text evidence="2 11">Belongs to the sodium:solute symporter (SSF) (TC 2.A.21) family.</text>
</comment>
<evidence type="ECO:0000256" key="2">
    <source>
        <dbReference type="ARBA" id="ARBA00006434"/>
    </source>
</evidence>
<dbReference type="CDD" id="cd11492">
    <property type="entry name" value="SLC5sbd_NIS-SMVT"/>
    <property type="match status" value="1"/>
</dbReference>
<accession>A0A0C9RWR2</accession>
<evidence type="ECO:0000313" key="14">
    <source>
        <dbReference type="Proteomes" id="UP000694866"/>
    </source>
</evidence>
<keyword evidence="10" id="KW-0739">Sodium transport</keyword>
<keyword evidence="6 12" id="KW-1133">Transmembrane helix</keyword>
<reference evidence="15" key="2">
    <citation type="submission" date="2025-04" db="UniProtKB">
        <authorList>
            <consortium name="RefSeq"/>
        </authorList>
    </citation>
    <scope>IDENTIFICATION</scope>
    <source>
        <strain evidence="15">USDA-PBARC FA_bdor</strain>
        <tissue evidence="15">Whole organism</tissue>
    </source>
</reference>
<evidence type="ECO:0000313" key="13">
    <source>
        <dbReference type="EMBL" id="JAG83257.1"/>
    </source>
</evidence>
<dbReference type="InterPro" id="IPR001734">
    <property type="entry name" value="Na/solute_symporter"/>
</dbReference>
<keyword evidence="7" id="KW-0915">Sodium</keyword>
<feature type="transmembrane region" description="Helical" evidence="12">
    <location>
        <begin position="442"/>
        <end position="465"/>
    </location>
</feature>
<dbReference type="GO" id="GO:0015293">
    <property type="term" value="F:symporter activity"/>
    <property type="evidence" value="ECO:0007669"/>
    <property type="project" value="TreeGrafter"/>
</dbReference>
<keyword evidence="5 12" id="KW-0812">Transmembrane</keyword>
<dbReference type="PANTHER" id="PTHR42985:SF21">
    <property type="entry name" value="SODIUM-DEPENDENT MULTIVITAMIN TRANSPORTER-LIKE PROTEIN"/>
    <property type="match status" value="1"/>
</dbReference>
<evidence type="ECO:0000256" key="10">
    <source>
        <dbReference type="ARBA" id="ARBA00023201"/>
    </source>
</evidence>
<dbReference type="PROSITE" id="PS50283">
    <property type="entry name" value="NA_SOLUT_SYMP_3"/>
    <property type="match status" value="1"/>
</dbReference>
<dbReference type="Pfam" id="PF00474">
    <property type="entry name" value="SSF"/>
    <property type="match status" value="1"/>
</dbReference>
<dbReference type="EMBL" id="GBYB01013490">
    <property type="protein sequence ID" value="JAG83257.1"/>
    <property type="molecule type" value="Transcribed_RNA"/>
</dbReference>
<dbReference type="NCBIfam" id="TIGR00813">
    <property type="entry name" value="sss"/>
    <property type="match status" value="1"/>
</dbReference>
<keyword evidence="9 12" id="KW-0472">Membrane</keyword>
<feature type="transmembrane region" description="Helical" evidence="12">
    <location>
        <begin position="416"/>
        <end position="435"/>
    </location>
</feature>
<evidence type="ECO:0000256" key="12">
    <source>
        <dbReference type="SAM" id="Phobius"/>
    </source>
</evidence>